<keyword evidence="4" id="KW-0862">Zinc</keyword>
<dbReference type="InterPro" id="IPR011331">
    <property type="entry name" value="Ribosomal_eL37/eL43"/>
</dbReference>
<evidence type="ECO:0000313" key="6">
    <source>
        <dbReference type="EMBL" id="RLG70486.1"/>
    </source>
</evidence>
<dbReference type="InterPro" id="IPR011332">
    <property type="entry name" value="Ribosomal_zn-bd"/>
</dbReference>
<comment type="similarity">
    <text evidence="4">Belongs to the eukaryotic ribosomal protein eL43 family. Putative zinc-binding subfamily.</text>
</comment>
<dbReference type="Gene3D" id="2.20.25.30">
    <property type="match status" value="1"/>
</dbReference>
<evidence type="ECO:0000256" key="1">
    <source>
        <dbReference type="ARBA" id="ARBA00022884"/>
    </source>
</evidence>
<keyword evidence="2 4" id="KW-0689">Ribosomal protein</keyword>
<dbReference type="Pfam" id="PF01780">
    <property type="entry name" value="Ribosomal_L37ae"/>
    <property type="match status" value="1"/>
</dbReference>
<feature type="binding site" evidence="4">
    <location>
        <position position="56"/>
    </location>
    <ligand>
        <name>Zn(2+)</name>
        <dbReference type="ChEBI" id="CHEBI:29105"/>
    </ligand>
</feature>
<dbReference type="NCBIfam" id="TIGR00280">
    <property type="entry name" value="eL43_euk_arch"/>
    <property type="match status" value="1"/>
</dbReference>
<sequence length="121" mass="13477">MSSTKKVKHAGRFGSRYGKGIRDRVTKIEAKQRRLHKCPNCGFKAVKRISTGIYKCKKCGVEFAGGAYAPATMAGKIVVKMVKQRKFTPLMKELLEVSEKPQEEVAEEAGKKAEEATENKE</sequence>
<reference evidence="6 7" key="1">
    <citation type="submission" date="2018-06" db="EMBL/GenBank/DDBJ databases">
        <title>Extensive metabolic versatility and redundancy in microbially diverse, dynamic hydrothermal sediments.</title>
        <authorList>
            <person name="Dombrowski N."/>
            <person name="Teske A."/>
            <person name="Baker B.J."/>
        </authorList>
    </citation>
    <scope>NUCLEOTIDE SEQUENCE [LARGE SCALE GENOMIC DNA]</scope>
    <source>
        <strain evidence="6">B9_G13</strain>
    </source>
</reference>
<dbReference type="GO" id="GO:0003735">
    <property type="term" value="F:structural constituent of ribosome"/>
    <property type="evidence" value="ECO:0007669"/>
    <property type="project" value="InterPro"/>
</dbReference>
<dbReference type="NCBIfam" id="NF003058">
    <property type="entry name" value="PRK03976.1"/>
    <property type="match status" value="1"/>
</dbReference>
<keyword evidence="4" id="KW-0699">rRNA-binding</keyword>
<proteinExistence type="inferred from homology"/>
<evidence type="ECO:0000256" key="2">
    <source>
        <dbReference type="ARBA" id="ARBA00022980"/>
    </source>
</evidence>
<evidence type="ECO:0000313" key="7">
    <source>
        <dbReference type="Proteomes" id="UP000277633"/>
    </source>
</evidence>
<keyword evidence="4" id="KW-0863">Zinc-finger</keyword>
<dbReference type="GO" id="GO:0005840">
    <property type="term" value="C:ribosome"/>
    <property type="evidence" value="ECO:0007669"/>
    <property type="project" value="UniProtKB-KW"/>
</dbReference>
<dbReference type="SUPFAM" id="SSF57829">
    <property type="entry name" value="Zn-binding ribosomal proteins"/>
    <property type="match status" value="1"/>
</dbReference>
<dbReference type="AlphaFoldDB" id="A0A497JI74"/>
<dbReference type="InterPro" id="IPR002674">
    <property type="entry name" value="Ribosomal_eL43"/>
</dbReference>
<dbReference type="EMBL" id="QMWO01000001">
    <property type="protein sequence ID" value="RLG70486.1"/>
    <property type="molecule type" value="Genomic_DNA"/>
</dbReference>
<dbReference type="PANTHER" id="PTHR48129">
    <property type="entry name" value="60S RIBOSOMAL PROTEIN L37A"/>
    <property type="match status" value="1"/>
</dbReference>
<feature type="binding site" evidence="4">
    <location>
        <position position="59"/>
    </location>
    <ligand>
        <name>Zn(2+)</name>
        <dbReference type="ChEBI" id="CHEBI:29105"/>
    </ligand>
</feature>
<dbReference type="GO" id="GO:0006412">
    <property type="term" value="P:translation"/>
    <property type="evidence" value="ECO:0007669"/>
    <property type="project" value="UniProtKB-UniRule"/>
</dbReference>
<keyword evidence="4" id="KW-0479">Metal-binding</keyword>
<dbReference type="GO" id="GO:0070180">
    <property type="term" value="F:large ribosomal subunit rRNA binding"/>
    <property type="evidence" value="ECO:0007669"/>
    <property type="project" value="UniProtKB-UniRule"/>
</dbReference>
<feature type="zinc finger region" description="C4-type" evidence="4">
    <location>
        <begin position="38"/>
        <end position="59"/>
    </location>
</feature>
<name>A0A497JI74_9ARCH</name>
<keyword evidence="3 4" id="KW-0687">Ribonucleoprotein</keyword>
<feature type="binding site" evidence="4">
    <location>
        <position position="38"/>
    </location>
    <ligand>
        <name>Zn(2+)</name>
        <dbReference type="ChEBI" id="CHEBI:29105"/>
    </ligand>
</feature>
<evidence type="ECO:0000256" key="4">
    <source>
        <dbReference type="HAMAP-Rule" id="MF_00327"/>
    </source>
</evidence>
<feature type="region of interest" description="Disordered" evidence="5">
    <location>
        <begin position="99"/>
        <end position="121"/>
    </location>
</feature>
<gene>
    <name evidence="4" type="primary">rpl37ae</name>
    <name evidence="6" type="ORF">DRO07_00045</name>
</gene>
<comment type="caution">
    <text evidence="6">The sequence shown here is derived from an EMBL/GenBank/DDBJ whole genome shotgun (WGS) entry which is preliminary data.</text>
</comment>
<comment type="cofactor">
    <cofactor evidence="4">
        <name>Zn(2+)</name>
        <dbReference type="ChEBI" id="CHEBI:29105"/>
    </cofactor>
    <text evidence="4">Binds 1 zinc ion per subunit.</text>
</comment>
<evidence type="ECO:0000256" key="3">
    <source>
        <dbReference type="ARBA" id="ARBA00023274"/>
    </source>
</evidence>
<dbReference type="PANTHER" id="PTHR48129:SF1">
    <property type="entry name" value="LARGE RIBOSOMAL SUBUNIT PROTEIN EL43"/>
    <property type="match status" value="1"/>
</dbReference>
<dbReference type="GO" id="GO:0008270">
    <property type="term" value="F:zinc ion binding"/>
    <property type="evidence" value="ECO:0007669"/>
    <property type="project" value="UniProtKB-UniRule"/>
</dbReference>
<dbReference type="InterPro" id="IPR050522">
    <property type="entry name" value="Ribosomal_protein_eL43"/>
</dbReference>
<accession>A0A497JI74</accession>
<keyword evidence="1 4" id="KW-0694">RNA-binding</keyword>
<dbReference type="HAMAP" id="MF_00327">
    <property type="entry name" value="Ribosomal_eL43"/>
    <property type="match status" value="1"/>
</dbReference>
<protein>
    <recommendedName>
        <fullName evidence="4">Large ribosomal subunit protein eL43</fullName>
    </recommendedName>
</protein>
<comment type="function">
    <text evidence="4">Binds to the 23S rRNA.</text>
</comment>
<comment type="subunit">
    <text evidence="4">Part of the 50S ribosomal subunit.</text>
</comment>
<dbReference type="GO" id="GO:1990904">
    <property type="term" value="C:ribonucleoprotein complex"/>
    <property type="evidence" value="ECO:0007669"/>
    <property type="project" value="UniProtKB-KW"/>
</dbReference>
<feature type="binding site" evidence="4">
    <location>
        <position position="41"/>
    </location>
    <ligand>
        <name>Zn(2+)</name>
        <dbReference type="ChEBI" id="CHEBI:29105"/>
    </ligand>
</feature>
<dbReference type="Proteomes" id="UP000277633">
    <property type="component" value="Unassembled WGS sequence"/>
</dbReference>
<evidence type="ECO:0000256" key="5">
    <source>
        <dbReference type="SAM" id="MobiDB-lite"/>
    </source>
</evidence>
<organism evidence="6 7">
    <name type="scientific">Candidatus Iainarchaeum sp</name>
    <dbReference type="NCBI Taxonomy" id="3101447"/>
    <lineage>
        <taxon>Archaea</taxon>
        <taxon>Candidatus Iainarchaeota</taxon>
        <taxon>Candidatus Iainarchaeia</taxon>
        <taxon>Candidatus Iainarchaeales</taxon>
        <taxon>Candidatus Iainarchaeaceae</taxon>
        <taxon>Candidatus Iainarchaeum</taxon>
    </lineage>
</organism>